<dbReference type="GO" id="GO:0003677">
    <property type="term" value="F:DNA binding"/>
    <property type="evidence" value="ECO:0007669"/>
    <property type="project" value="UniProtKB-KW"/>
</dbReference>
<feature type="domain" description="RNA polymerase sigma-70 region 4" evidence="8">
    <location>
        <begin position="105"/>
        <end position="153"/>
    </location>
</feature>
<dbReference type="InterPro" id="IPR013325">
    <property type="entry name" value="RNA_pol_sigma_r2"/>
</dbReference>
<dbReference type="PROSITE" id="PS01063">
    <property type="entry name" value="SIGMA70_ECF"/>
    <property type="match status" value="1"/>
</dbReference>
<evidence type="ECO:0000256" key="1">
    <source>
        <dbReference type="ARBA" id="ARBA00010641"/>
    </source>
</evidence>
<accession>A0A0A0JLD1</accession>
<evidence type="ECO:0000259" key="8">
    <source>
        <dbReference type="Pfam" id="PF04545"/>
    </source>
</evidence>
<dbReference type="NCBIfam" id="TIGR02937">
    <property type="entry name" value="sigma70-ECF"/>
    <property type="match status" value="1"/>
</dbReference>
<evidence type="ECO:0000313" key="10">
    <source>
        <dbReference type="Proteomes" id="UP000030011"/>
    </source>
</evidence>
<evidence type="ECO:0000313" key="9">
    <source>
        <dbReference type="EMBL" id="KGN36436.1"/>
    </source>
</evidence>
<dbReference type="Proteomes" id="UP000030011">
    <property type="component" value="Unassembled WGS sequence"/>
</dbReference>
<feature type="domain" description="RNA polymerase sigma-70 region 2" evidence="7">
    <location>
        <begin position="5"/>
        <end position="73"/>
    </location>
</feature>
<dbReference type="PANTHER" id="PTHR43133:SF52">
    <property type="entry name" value="ECF RNA POLYMERASE SIGMA FACTOR SIGL"/>
    <property type="match status" value="1"/>
</dbReference>
<protein>
    <recommendedName>
        <fullName evidence="6">RNA polymerase sigma factor</fullName>
    </recommendedName>
</protein>
<keyword evidence="5 6" id="KW-0804">Transcription</keyword>
<evidence type="ECO:0000259" key="7">
    <source>
        <dbReference type="Pfam" id="PF04542"/>
    </source>
</evidence>
<evidence type="ECO:0000256" key="5">
    <source>
        <dbReference type="ARBA" id="ARBA00023163"/>
    </source>
</evidence>
<dbReference type="SUPFAM" id="SSF88659">
    <property type="entry name" value="Sigma3 and sigma4 domains of RNA polymerase sigma factors"/>
    <property type="match status" value="1"/>
</dbReference>
<dbReference type="GO" id="GO:0006352">
    <property type="term" value="P:DNA-templated transcription initiation"/>
    <property type="evidence" value="ECO:0007669"/>
    <property type="project" value="InterPro"/>
</dbReference>
<dbReference type="InterPro" id="IPR039425">
    <property type="entry name" value="RNA_pol_sigma-70-like"/>
</dbReference>
<dbReference type="PANTHER" id="PTHR43133">
    <property type="entry name" value="RNA POLYMERASE ECF-TYPE SIGMA FACTO"/>
    <property type="match status" value="1"/>
</dbReference>
<keyword evidence="2 6" id="KW-0805">Transcription regulation</keyword>
<dbReference type="InterPro" id="IPR013324">
    <property type="entry name" value="RNA_pol_sigma_r3/r4-like"/>
</dbReference>
<dbReference type="Gene3D" id="1.10.1740.10">
    <property type="match status" value="1"/>
</dbReference>
<comment type="caution">
    <text evidence="9">The sequence shown here is derived from an EMBL/GenBank/DDBJ whole genome shotgun (WGS) entry which is preliminary data.</text>
</comment>
<dbReference type="GO" id="GO:0016987">
    <property type="term" value="F:sigma factor activity"/>
    <property type="evidence" value="ECO:0007669"/>
    <property type="project" value="UniProtKB-KW"/>
</dbReference>
<dbReference type="InterPro" id="IPR007627">
    <property type="entry name" value="RNA_pol_sigma70_r2"/>
</dbReference>
<dbReference type="InterPro" id="IPR014284">
    <property type="entry name" value="RNA_pol_sigma-70_dom"/>
</dbReference>
<dbReference type="InterPro" id="IPR007630">
    <property type="entry name" value="RNA_pol_sigma70_r4"/>
</dbReference>
<name>A0A0A0JLD1_9MICO</name>
<dbReference type="eggNOG" id="COG1595">
    <property type="taxonomic scope" value="Bacteria"/>
</dbReference>
<proteinExistence type="inferred from homology"/>
<gene>
    <name evidence="9" type="ORF">N803_05690</name>
</gene>
<sequence length="163" mass="18553">MLTELYLRHGTALMTFVLRLVDDRGRAEDVVQETMLRGWRNLDRIDPSRGEPRAYLFAVARNLVIDLWRADERRPRLIGDDDTVAAQSVGDRADALVDAYVVEQALDRLSPEHRAVVDELYYRGATVTEAASTLGLRPGTVKSRSYYAIRILRTAFEEMGVER</sequence>
<dbReference type="AlphaFoldDB" id="A0A0A0JLD1"/>
<evidence type="ECO:0000256" key="4">
    <source>
        <dbReference type="ARBA" id="ARBA00023125"/>
    </source>
</evidence>
<evidence type="ECO:0000256" key="3">
    <source>
        <dbReference type="ARBA" id="ARBA00023082"/>
    </source>
</evidence>
<keyword evidence="3 6" id="KW-0731">Sigma factor</keyword>
<dbReference type="Pfam" id="PF04545">
    <property type="entry name" value="Sigma70_r4"/>
    <property type="match status" value="1"/>
</dbReference>
<evidence type="ECO:0000256" key="2">
    <source>
        <dbReference type="ARBA" id="ARBA00023015"/>
    </source>
</evidence>
<keyword evidence="4 6" id="KW-0238">DNA-binding</keyword>
<comment type="similarity">
    <text evidence="1 6">Belongs to the sigma-70 factor family. ECF subfamily.</text>
</comment>
<keyword evidence="10" id="KW-1185">Reference proteome</keyword>
<dbReference type="STRING" id="1385521.N803_05690"/>
<dbReference type="EMBL" id="AVPK01000011">
    <property type="protein sequence ID" value="KGN36436.1"/>
    <property type="molecule type" value="Genomic_DNA"/>
</dbReference>
<dbReference type="Pfam" id="PF04542">
    <property type="entry name" value="Sigma70_r2"/>
    <property type="match status" value="1"/>
</dbReference>
<dbReference type="SUPFAM" id="SSF88946">
    <property type="entry name" value="Sigma2 domain of RNA polymerase sigma factors"/>
    <property type="match status" value="1"/>
</dbReference>
<evidence type="ECO:0000256" key="6">
    <source>
        <dbReference type="RuleBase" id="RU000716"/>
    </source>
</evidence>
<reference evidence="9 10" key="1">
    <citation type="submission" date="2013-08" db="EMBL/GenBank/DDBJ databases">
        <title>The genome sequence of Knoellia subterranea.</title>
        <authorList>
            <person name="Zhu W."/>
            <person name="Wang G."/>
        </authorList>
    </citation>
    <scope>NUCLEOTIDE SEQUENCE [LARGE SCALE GENOMIC DNA]</scope>
    <source>
        <strain evidence="9 10">KCTC 19937</strain>
    </source>
</reference>
<organism evidence="9 10">
    <name type="scientific">Knoellia subterranea KCTC 19937</name>
    <dbReference type="NCBI Taxonomy" id="1385521"/>
    <lineage>
        <taxon>Bacteria</taxon>
        <taxon>Bacillati</taxon>
        <taxon>Actinomycetota</taxon>
        <taxon>Actinomycetes</taxon>
        <taxon>Micrococcales</taxon>
        <taxon>Intrasporangiaceae</taxon>
        <taxon>Knoellia</taxon>
    </lineage>
</organism>
<dbReference type="RefSeq" id="WP_035906936.1">
    <property type="nucleotide sequence ID" value="NZ_AVPK01000011.1"/>
</dbReference>
<dbReference type="InterPro" id="IPR036388">
    <property type="entry name" value="WH-like_DNA-bd_sf"/>
</dbReference>
<dbReference type="Gene3D" id="1.10.10.10">
    <property type="entry name" value="Winged helix-like DNA-binding domain superfamily/Winged helix DNA-binding domain"/>
    <property type="match status" value="1"/>
</dbReference>
<dbReference type="InterPro" id="IPR000838">
    <property type="entry name" value="RNA_pol_sigma70_ECF_CS"/>
</dbReference>